<reference evidence="4" key="1">
    <citation type="submission" date="2021-01" db="EMBL/GenBank/DDBJ databases">
        <title>Whole genome shotgun sequence of Virgisporangium aurantiacum NBRC 16421.</title>
        <authorList>
            <person name="Komaki H."/>
            <person name="Tamura T."/>
        </authorList>
    </citation>
    <scope>NUCLEOTIDE SEQUENCE</scope>
    <source>
        <strain evidence="4">NBRC 16421</strain>
    </source>
</reference>
<dbReference type="CDD" id="cd10918">
    <property type="entry name" value="CE4_NodB_like_5s_6s"/>
    <property type="match status" value="1"/>
</dbReference>
<dbReference type="PROSITE" id="PS51677">
    <property type="entry name" value="NODB"/>
    <property type="match status" value="1"/>
</dbReference>
<evidence type="ECO:0000256" key="2">
    <source>
        <dbReference type="ARBA" id="ARBA00022729"/>
    </source>
</evidence>
<dbReference type="Proteomes" id="UP000612585">
    <property type="component" value="Unassembled WGS sequence"/>
</dbReference>
<dbReference type="GO" id="GO:0016810">
    <property type="term" value="F:hydrolase activity, acting on carbon-nitrogen (but not peptide) bonds"/>
    <property type="evidence" value="ECO:0007669"/>
    <property type="project" value="InterPro"/>
</dbReference>
<dbReference type="PANTHER" id="PTHR34216:SF3">
    <property type="entry name" value="POLY-BETA-1,6-N-ACETYL-D-GLUCOSAMINE N-DEACETYLASE"/>
    <property type="match status" value="1"/>
</dbReference>
<dbReference type="InterPro" id="IPR011330">
    <property type="entry name" value="Glyco_hydro/deAcase_b/a-brl"/>
</dbReference>
<comment type="subcellular location">
    <subcellularLocation>
        <location evidence="1">Secreted</location>
    </subcellularLocation>
</comment>
<dbReference type="PANTHER" id="PTHR34216">
    <property type="match status" value="1"/>
</dbReference>
<dbReference type="RefSeq" id="WP_204003160.1">
    <property type="nucleotide sequence ID" value="NZ_BOPG01000049.1"/>
</dbReference>
<comment type="caution">
    <text evidence="4">The sequence shown here is derived from an EMBL/GenBank/DDBJ whole genome shotgun (WGS) entry which is preliminary data.</text>
</comment>
<dbReference type="Gene3D" id="3.20.20.370">
    <property type="entry name" value="Glycoside hydrolase/deacetylase"/>
    <property type="match status" value="1"/>
</dbReference>
<dbReference type="Pfam" id="PF01522">
    <property type="entry name" value="Polysacc_deac_1"/>
    <property type="match status" value="1"/>
</dbReference>
<proteinExistence type="predicted"/>
<feature type="domain" description="NodB homology" evidence="3">
    <location>
        <begin position="55"/>
        <end position="231"/>
    </location>
</feature>
<sequence>MPESVINICFHGIGTPGRELEPGESRYWIGVDTFHRVLDDLATAADLSPREATWPAVRISFDDGNASDLEIGLPGLQARGLSADFFVLAGRLGAPGSLDEPAVKELVAAGMTVGTHGMNHIPWRGLDPATNQAELVDARARIASVTGTPVDAAACPLGRYDRRLLGDLRRFGYRRVYTSDRRAANPNAWIQPRFSIRAEDTAESFRAQATAVPALSTRAKDAAKGLVKRWR</sequence>
<evidence type="ECO:0000256" key="1">
    <source>
        <dbReference type="ARBA" id="ARBA00004613"/>
    </source>
</evidence>
<dbReference type="GO" id="GO:0016740">
    <property type="term" value="F:transferase activity"/>
    <property type="evidence" value="ECO:0007669"/>
    <property type="project" value="UniProtKB-KW"/>
</dbReference>
<keyword evidence="2" id="KW-0732">Signal</keyword>
<dbReference type="EMBL" id="BOPG01000049">
    <property type="protein sequence ID" value="GIJ59868.1"/>
    <property type="molecule type" value="Genomic_DNA"/>
</dbReference>
<dbReference type="InterPro" id="IPR002509">
    <property type="entry name" value="NODB_dom"/>
</dbReference>
<dbReference type="InterPro" id="IPR051398">
    <property type="entry name" value="Polysacch_Deacetylase"/>
</dbReference>
<keyword evidence="4" id="KW-0808">Transferase</keyword>
<evidence type="ECO:0000313" key="4">
    <source>
        <dbReference type="EMBL" id="GIJ59868.1"/>
    </source>
</evidence>
<name>A0A8J3ZBL1_9ACTN</name>
<accession>A0A8J3ZBL1</accession>
<organism evidence="4 5">
    <name type="scientific">Virgisporangium aurantiacum</name>
    <dbReference type="NCBI Taxonomy" id="175570"/>
    <lineage>
        <taxon>Bacteria</taxon>
        <taxon>Bacillati</taxon>
        <taxon>Actinomycetota</taxon>
        <taxon>Actinomycetes</taxon>
        <taxon>Micromonosporales</taxon>
        <taxon>Micromonosporaceae</taxon>
        <taxon>Virgisporangium</taxon>
    </lineage>
</organism>
<gene>
    <name evidence="4" type="ORF">Vau01_073840</name>
</gene>
<dbReference type="SUPFAM" id="SSF88713">
    <property type="entry name" value="Glycoside hydrolase/deacetylase"/>
    <property type="match status" value="1"/>
</dbReference>
<evidence type="ECO:0000313" key="5">
    <source>
        <dbReference type="Proteomes" id="UP000612585"/>
    </source>
</evidence>
<protein>
    <submittedName>
        <fullName evidence="4">Glycosyl transferase</fullName>
    </submittedName>
</protein>
<dbReference type="GO" id="GO:0005975">
    <property type="term" value="P:carbohydrate metabolic process"/>
    <property type="evidence" value="ECO:0007669"/>
    <property type="project" value="InterPro"/>
</dbReference>
<evidence type="ECO:0000259" key="3">
    <source>
        <dbReference type="PROSITE" id="PS51677"/>
    </source>
</evidence>
<keyword evidence="5" id="KW-1185">Reference proteome</keyword>
<dbReference type="GO" id="GO:0005576">
    <property type="term" value="C:extracellular region"/>
    <property type="evidence" value="ECO:0007669"/>
    <property type="project" value="UniProtKB-SubCell"/>
</dbReference>
<dbReference type="AlphaFoldDB" id="A0A8J3ZBL1"/>